<dbReference type="PANTHER" id="PTHR24373:SF370">
    <property type="entry name" value="FISH-LIPS, ISOFORM E"/>
    <property type="match status" value="1"/>
</dbReference>
<reference evidence="5" key="1">
    <citation type="submission" date="2022-01" db="EMBL/GenBank/DDBJ databases">
        <authorList>
            <person name="King R."/>
        </authorList>
    </citation>
    <scope>NUCLEOTIDE SEQUENCE</scope>
</reference>
<dbReference type="SUPFAM" id="SSF52058">
    <property type="entry name" value="L domain-like"/>
    <property type="match status" value="1"/>
</dbReference>
<evidence type="ECO:0000313" key="6">
    <source>
        <dbReference type="Proteomes" id="UP001153620"/>
    </source>
</evidence>
<feature type="signal peptide" evidence="4">
    <location>
        <begin position="1"/>
        <end position="21"/>
    </location>
</feature>
<sequence>MNLKSIFSFLIVAINFDAIFGRLSCNYVVLPSGYTCNLTINNPFGLNIFVNINGTHVSGYTDSDVLRVVRAAGSNTPNIPSIICSKFMNVEHIELQSITIFNVDDYSFAGCTALTFLTLAGNFVSTIHENAFQRNVNLHTLYLLRNQLTTLPENVFQHQQKLNTLWLDSNGFDDFPLQIFWPLTGLVNLDIGFNQFRTITPDWFKYLQNLRSLNIQYNLISDFPKNAFNELKSLNSFLSSGNSLTTIRADSFGFLPNLVFADVTFNAINAIDENFINNTDISRIDMRGNFCANKDIFDPSISRDIMRADLRECFNNFQTTMSGLSKGI</sequence>
<dbReference type="InterPro" id="IPR003591">
    <property type="entry name" value="Leu-rich_rpt_typical-subtyp"/>
</dbReference>
<organism evidence="5 6">
    <name type="scientific">Chironomus riparius</name>
    <dbReference type="NCBI Taxonomy" id="315576"/>
    <lineage>
        <taxon>Eukaryota</taxon>
        <taxon>Metazoa</taxon>
        <taxon>Ecdysozoa</taxon>
        <taxon>Arthropoda</taxon>
        <taxon>Hexapoda</taxon>
        <taxon>Insecta</taxon>
        <taxon>Pterygota</taxon>
        <taxon>Neoptera</taxon>
        <taxon>Endopterygota</taxon>
        <taxon>Diptera</taxon>
        <taxon>Nematocera</taxon>
        <taxon>Chironomoidea</taxon>
        <taxon>Chironomidae</taxon>
        <taxon>Chironominae</taxon>
        <taxon>Chironomus</taxon>
    </lineage>
</organism>
<dbReference type="Pfam" id="PF13306">
    <property type="entry name" value="LRR_5"/>
    <property type="match status" value="1"/>
</dbReference>
<dbReference type="OrthoDB" id="676979at2759"/>
<accession>A0A9N9WMF7</accession>
<proteinExistence type="predicted"/>
<dbReference type="InterPro" id="IPR032675">
    <property type="entry name" value="LRR_dom_sf"/>
</dbReference>
<keyword evidence="3" id="KW-0677">Repeat</keyword>
<reference evidence="5" key="2">
    <citation type="submission" date="2022-10" db="EMBL/GenBank/DDBJ databases">
        <authorList>
            <consortium name="ENA_rothamsted_submissions"/>
            <consortium name="culmorum"/>
            <person name="King R."/>
        </authorList>
    </citation>
    <scope>NUCLEOTIDE SEQUENCE</scope>
</reference>
<dbReference type="InterPro" id="IPR050328">
    <property type="entry name" value="Dev_Immune_Receptor"/>
</dbReference>
<evidence type="ECO:0000256" key="3">
    <source>
        <dbReference type="ARBA" id="ARBA00022737"/>
    </source>
</evidence>
<dbReference type="Pfam" id="PF13855">
    <property type="entry name" value="LRR_8"/>
    <property type="match status" value="1"/>
</dbReference>
<dbReference type="SMART" id="SM00369">
    <property type="entry name" value="LRR_TYP"/>
    <property type="match status" value="7"/>
</dbReference>
<dbReference type="InterPro" id="IPR026906">
    <property type="entry name" value="LRR_5"/>
</dbReference>
<dbReference type="EMBL" id="OU895877">
    <property type="protein sequence ID" value="CAG9798470.1"/>
    <property type="molecule type" value="Genomic_DNA"/>
</dbReference>
<evidence type="ECO:0000256" key="4">
    <source>
        <dbReference type="SAM" id="SignalP"/>
    </source>
</evidence>
<dbReference type="GO" id="GO:0031012">
    <property type="term" value="C:extracellular matrix"/>
    <property type="evidence" value="ECO:0007669"/>
    <property type="project" value="TreeGrafter"/>
</dbReference>
<evidence type="ECO:0000313" key="5">
    <source>
        <dbReference type="EMBL" id="CAG9798470.1"/>
    </source>
</evidence>
<evidence type="ECO:0000256" key="2">
    <source>
        <dbReference type="ARBA" id="ARBA00022729"/>
    </source>
</evidence>
<dbReference type="Gene3D" id="3.80.10.10">
    <property type="entry name" value="Ribonuclease Inhibitor"/>
    <property type="match status" value="1"/>
</dbReference>
<dbReference type="Proteomes" id="UP001153620">
    <property type="component" value="Chromosome 1"/>
</dbReference>
<keyword evidence="1" id="KW-0433">Leucine-rich repeat</keyword>
<dbReference type="PANTHER" id="PTHR24373">
    <property type="entry name" value="SLIT RELATED LEUCINE-RICH REPEAT NEURONAL PROTEIN"/>
    <property type="match status" value="1"/>
</dbReference>
<dbReference type="AlphaFoldDB" id="A0A9N9WMF7"/>
<gene>
    <name evidence="5" type="ORF">CHIRRI_LOCUS1452</name>
</gene>
<dbReference type="PROSITE" id="PS51450">
    <property type="entry name" value="LRR"/>
    <property type="match status" value="2"/>
</dbReference>
<evidence type="ECO:0000256" key="1">
    <source>
        <dbReference type="ARBA" id="ARBA00022614"/>
    </source>
</evidence>
<keyword evidence="6" id="KW-1185">Reference proteome</keyword>
<dbReference type="InterPro" id="IPR001611">
    <property type="entry name" value="Leu-rich_rpt"/>
</dbReference>
<dbReference type="GO" id="GO:0005615">
    <property type="term" value="C:extracellular space"/>
    <property type="evidence" value="ECO:0007669"/>
    <property type="project" value="TreeGrafter"/>
</dbReference>
<protein>
    <submittedName>
        <fullName evidence="5">Uncharacterized protein</fullName>
    </submittedName>
</protein>
<keyword evidence="2 4" id="KW-0732">Signal</keyword>
<feature type="chain" id="PRO_5040366753" evidence="4">
    <location>
        <begin position="22"/>
        <end position="328"/>
    </location>
</feature>
<name>A0A9N9WMF7_9DIPT</name>